<name>A0A177EI71_9MICR</name>
<proteinExistence type="predicted"/>
<evidence type="ECO:0000313" key="1">
    <source>
        <dbReference type="EMBL" id="OAG31171.1"/>
    </source>
</evidence>
<dbReference type="EMBL" id="LTDL01000021">
    <property type="protein sequence ID" value="OAG31171.1"/>
    <property type="molecule type" value="Genomic_DNA"/>
</dbReference>
<dbReference type="AlphaFoldDB" id="A0A177EI71"/>
<dbReference type="VEuPathDB" id="MicrosporidiaDB:NEDG_01584"/>
<sequence length="548" mass="62464">MMTPIGKEKKRYTGIKGWMGLRMCLFLLSTVSLHFIWCAEQCASSATTGTTTATSFPLLKTIEASQSRKLLKVSAEMILCTLCEDPRVIFLGYINPDDVSGFMCKNPTPNPEIDNYFIVTSAAPSEECMISDIILTLLVNLLEIPPKYHLLPAFSACPPPYTPEPVTTQPGPNCLFDPEQPPGCIPTTKYISKTFPFAIATQYIEHIKTEKTWKEARFTIQDLKRCLRGLSNTIDKLELKDKDRPAKEVAYFAAQKEIGSFFVLEALQLLFEVELLLAKNKTFERQTAVLKEILKQFASRKDNVIMCLKSICFVEFGESLAIPPSPKIDSWWIGVNLVDVAPCVVKYVISCFNHKGLMSLFVRGTSLECVFLVAQLEVSRPLYQFGLSNITVPDNLGEALRAHYLDMVTIKRMITSTIQTLNIPVWLCANILDMRGINIKGVFHLEDITIKTLQDCFMTPKVTRFFQCNKAKMMLIYVRETEKITTADFSFISRWIKNYVPFTLPTNFAYLESKRSPKLQKENRFNKMCLKNGYTRHKQVSYYRSHFE</sequence>
<dbReference type="Proteomes" id="UP000185944">
    <property type="component" value="Unassembled WGS sequence"/>
</dbReference>
<dbReference type="RefSeq" id="XP_067544892.1">
    <property type="nucleotide sequence ID" value="XM_067689002.1"/>
</dbReference>
<protein>
    <submittedName>
        <fullName evidence="1">Uncharacterized protein</fullName>
    </submittedName>
</protein>
<dbReference type="GeneID" id="93647934"/>
<keyword evidence="2" id="KW-1185">Reference proteome</keyword>
<organism evidence="1 2">
    <name type="scientific">Nematocida displodere</name>
    <dbReference type="NCBI Taxonomy" id="1805483"/>
    <lineage>
        <taxon>Eukaryota</taxon>
        <taxon>Fungi</taxon>
        <taxon>Fungi incertae sedis</taxon>
        <taxon>Microsporidia</taxon>
        <taxon>Nematocida</taxon>
    </lineage>
</organism>
<evidence type="ECO:0000313" key="2">
    <source>
        <dbReference type="Proteomes" id="UP000185944"/>
    </source>
</evidence>
<gene>
    <name evidence="1" type="ORF">NEDG_01584</name>
</gene>
<comment type="caution">
    <text evidence="1">The sequence shown here is derived from an EMBL/GenBank/DDBJ whole genome shotgun (WGS) entry which is preliminary data.</text>
</comment>
<accession>A0A177EI71</accession>
<reference evidence="1 2" key="1">
    <citation type="submission" date="2016-02" db="EMBL/GenBank/DDBJ databases">
        <title>Discovery of a natural microsporidian pathogen with a broad tissue tropism in Caenorhabditis elegans.</title>
        <authorList>
            <person name="Luallen R.J."/>
            <person name="Reinke A.W."/>
            <person name="Tong L."/>
            <person name="Botts M.R."/>
            <person name="Felix M.-A."/>
            <person name="Troemel E.R."/>
        </authorList>
    </citation>
    <scope>NUCLEOTIDE SEQUENCE [LARGE SCALE GENOMIC DNA]</scope>
    <source>
        <strain evidence="1 2">JUm2807</strain>
    </source>
</reference>